<dbReference type="Proteomes" id="UP000701853">
    <property type="component" value="Chromosome 8"/>
</dbReference>
<dbReference type="SUPFAM" id="SSF56672">
    <property type="entry name" value="DNA/RNA polymerases"/>
    <property type="match status" value="1"/>
</dbReference>
<dbReference type="SUPFAM" id="SSF53098">
    <property type="entry name" value="Ribonuclease H-like"/>
    <property type="match status" value="1"/>
</dbReference>
<reference evidence="2 3" key="1">
    <citation type="journal article" date="2021" name="bioRxiv">
        <title>The Gossypium anomalum genome as a resource for cotton improvement and evolutionary analysis of hybrid incompatibility.</title>
        <authorList>
            <person name="Grover C.E."/>
            <person name="Yuan D."/>
            <person name="Arick M.A."/>
            <person name="Miller E.R."/>
            <person name="Hu G."/>
            <person name="Peterson D.G."/>
            <person name="Wendel J.F."/>
            <person name="Udall J.A."/>
        </authorList>
    </citation>
    <scope>NUCLEOTIDE SEQUENCE [LARGE SCALE GENOMIC DNA]</scope>
    <source>
        <strain evidence="2">JFW-Udall</strain>
        <tissue evidence="2">Leaf</tissue>
    </source>
</reference>
<dbReference type="PROSITE" id="PS50994">
    <property type="entry name" value="INTEGRASE"/>
    <property type="match status" value="1"/>
</dbReference>
<dbReference type="GO" id="GO:0003676">
    <property type="term" value="F:nucleic acid binding"/>
    <property type="evidence" value="ECO:0007669"/>
    <property type="project" value="InterPro"/>
</dbReference>
<dbReference type="Gene3D" id="3.30.420.10">
    <property type="entry name" value="Ribonuclease H-like superfamily/Ribonuclease H"/>
    <property type="match status" value="1"/>
</dbReference>
<name>A0A8J5YA31_9ROSI</name>
<dbReference type="GO" id="GO:0015074">
    <property type="term" value="P:DNA integration"/>
    <property type="evidence" value="ECO:0007669"/>
    <property type="project" value="InterPro"/>
</dbReference>
<organism evidence="2 3">
    <name type="scientific">Gossypium anomalum</name>
    <dbReference type="NCBI Taxonomy" id="47600"/>
    <lineage>
        <taxon>Eukaryota</taxon>
        <taxon>Viridiplantae</taxon>
        <taxon>Streptophyta</taxon>
        <taxon>Embryophyta</taxon>
        <taxon>Tracheophyta</taxon>
        <taxon>Spermatophyta</taxon>
        <taxon>Magnoliopsida</taxon>
        <taxon>eudicotyledons</taxon>
        <taxon>Gunneridae</taxon>
        <taxon>Pentapetalae</taxon>
        <taxon>rosids</taxon>
        <taxon>malvids</taxon>
        <taxon>Malvales</taxon>
        <taxon>Malvaceae</taxon>
        <taxon>Malvoideae</taxon>
        <taxon>Gossypium</taxon>
    </lineage>
</organism>
<sequence length="488" mass="56814">MEDEYKPCVQAQRRLNPNMKEVVKSEVVKLLDAGIIYPISDNFWVSPVQVVPKKGGMTVVTNEKNELIPTRTVTGWRICIDYRKLNDAMRKDHFPLPFIDQMLERLSGHMYYCFLDGLSGYFQIPIRYMMAIFDEIVEDIMEVQFWDIERTSIFNLSITSKTLTAAQENYTTTEKELLVLDKKGAENLAANNLSRLKNSNTKELDKVKINDSFPKEQFFAISDSEIKSLRDALQGQKHQRFWTIATQDRLKDTTVELRLHIKYLNQVSIGPHYSNTLIEAQALPTNDVRVVVRFLKKLFSRFGTPIAIISDRGTHFCNAQFEKTLKKYGVHHRTTTPYHPQTSGQVEVANREIKRILEKTVESNRKDWAMKVDDALWAYRTTFKTPIGTSPYRLVYGKRCHLPFELEHKAFWAIKFLNLDPKLAGENNLMQLNELDEWRANVYKNSRLYKEAKKRRHDAHLNNLKSEILSFYIIRDSNSFLGNLNNDG</sequence>
<evidence type="ECO:0000313" key="3">
    <source>
        <dbReference type="Proteomes" id="UP000701853"/>
    </source>
</evidence>
<dbReference type="InterPro" id="IPR001584">
    <property type="entry name" value="Integrase_cat-core"/>
</dbReference>
<dbReference type="OrthoDB" id="1713704at2759"/>
<dbReference type="PANTHER" id="PTHR37984">
    <property type="entry name" value="PROTEIN CBG26694"/>
    <property type="match status" value="1"/>
</dbReference>
<dbReference type="InterPro" id="IPR012337">
    <property type="entry name" value="RNaseH-like_sf"/>
</dbReference>
<dbReference type="InterPro" id="IPR050951">
    <property type="entry name" value="Retrovirus_Pol_polyprotein"/>
</dbReference>
<accession>A0A8J5YA31</accession>
<dbReference type="InterPro" id="IPR043502">
    <property type="entry name" value="DNA/RNA_pol_sf"/>
</dbReference>
<protein>
    <recommendedName>
        <fullName evidence="1">Integrase catalytic domain-containing protein</fullName>
    </recommendedName>
</protein>
<dbReference type="PANTHER" id="PTHR37984:SF5">
    <property type="entry name" value="PROTEIN NYNRIN-LIKE"/>
    <property type="match status" value="1"/>
</dbReference>
<dbReference type="Gene3D" id="3.10.10.10">
    <property type="entry name" value="HIV Type 1 Reverse Transcriptase, subunit A, domain 1"/>
    <property type="match status" value="1"/>
</dbReference>
<comment type="caution">
    <text evidence="2">The sequence shown here is derived from an EMBL/GenBank/DDBJ whole genome shotgun (WGS) entry which is preliminary data.</text>
</comment>
<keyword evidence="3" id="KW-1185">Reference proteome</keyword>
<proteinExistence type="predicted"/>
<dbReference type="Pfam" id="PF00665">
    <property type="entry name" value="rve"/>
    <property type="match status" value="1"/>
</dbReference>
<dbReference type="CDD" id="cd01647">
    <property type="entry name" value="RT_LTR"/>
    <property type="match status" value="1"/>
</dbReference>
<evidence type="ECO:0000259" key="1">
    <source>
        <dbReference type="PROSITE" id="PS50994"/>
    </source>
</evidence>
<dbReference type="AlphaFoldDB" id="A0A8J5YA31"/>
<dbReference type="EMBL" id="JAHUZN010000008">
    <property type="protein sequence ID" value="KAG8485951.1"/>
    <property type="molecule type" value="Genomic_DNA"/>
</dbReference>
<gene>
    <name evidence="2" type="ORF">CXB51_020187</name>
</gene>
<evidence type="ECO:0000313" key="2">
    <source>
        <dbReference type="EMBL" id="KAG8485951.1"/>
    </source>
</evidence>
<dbReference type="InterPro" id="IPR036397">
    <property type="entry name" value="RNaseH_sf"/>
</dbReference>
<feature type="domain" description="Integrase catalytic" evidence="1">
    <location>
        <begin position="234"/>
        <end position="399"/>
    </location>
</feature>